<dbReference type="GO" id="GO:0005737">
    <property type="term" value="C:cytoplasm"/>
    <property type="evidence" value="ECO:0007669"/>
    <property type="project" value="TreeGrafter"/>
</dbReference>
<evidence type="ECO:0000256" key="3">
    <source>
        <dbReference type="ARBA" id="ARBA00024667"/>
    </source>
</evidence>
<organism evidence="7 8">
    <name type="scientific">Exophiala xenobiotica</name>
    <dbReference type="NCBI Taxonomy" id="348802"/>
    <lineage>
        <taxon>Eukaryota</taxon>
        <taxon>Fungi</taxon>
        <taxon>Dikarya</taxon>
        <taxon>Ascomycota</taxon>
        <taxon>Pezizomycotina</taxon>
        <taxon>Eurotiomycetes</taxon>
        <taxon>Chaetothyriomycetidae</taxon>
        <taxon>Chaetothyriales</taxon>
        <taxon>Herpotrichiellaceae</taxon>
        <taxon>Exophiala</taxon>
    </lineage>
</organism>
<dbReference type="EMBL" id="KN847320">
    <property type="protein sequence ID" value="KIW54873.1"/>
    <property type="molecule type" value="Genomic_DNA"/>
</dbReference>
<evidence type="ECO:0000313" key="8">
    <source>
        <dbReference type="Proteomes" id="UP000054342"/>
    </source>
</evidence>
<feature type="region of interest" description="Disordered" evidence="6">
    <location>
        <begin position="1"/>
        <end position="31"/>
    </location>
</feature>
<dbReference type="PANTHER" id="PTHR21100:SF9">
    <property type="entry name" value="PREFOLDIN SUBUNIT 4"/>
    <property type="match status" value="1"/>
</dbReference>
<dbReference type="RefSeq" id="XP_013315457.1">
    <property type="nucleotide sequence ID" value="XM_013460003.1"/>
</dbReference>
<dbReference type="GO" id="GO:0006457">
    <property type="term" value="P:protein folding"/>
    <property type="evidence" value="ECO:0007669"/>
    <property type="project" value="UniProtKB-UniRule"/>
</dbReference>
<evidence type="ECO:0000256" key="1">
    <source>
        <dbReference type="ARBA" id="ARBA00008045"/>
    </source>
</evidence>
<reference evidence="7 8" key="1">
    <citation type="submission" date="2015-01" db="EMBL/GenBank/DDBJ databases">
        <title>The Genome Sequence of Exophiala xenobiotica CBS118157.</title>
        <authorList>
            <consortium name="The Broad Institute Genomics Platform"/>
            <person name="Cuomo C."/>
            <person name="de Hoog S."/>
            <person name="Gorbushina A."/>
            <person name="Stielow B."/>
            <person name="Teixiera M."/>
            <person name="Abouelleil A."/>
            <person name="Chapman S.B."/>
            <person name="Priest M."/>
            <person name="Young S.K."/>
            <person name="Wortman J."/>
            <person name="Nusbaum C."/>
            <person name="Birren B."/>
        </authorList>
    </citation>
    <scope>NUCLEOTIDE SEQUENCE [LARGE SCALE GENOMIC DNA]</scope>
    <source>
        <strain evidence="7 8">CBS 118157</strain>
    </source>
</reference>
<protein>
    <recommendedName>
        <fullName evidence="4">Prefoldin subunit 4</fullName>
    </recommendedName>
</protein>
<dbReference type="AlphaFoldDB" id="A0A0D2EHG5"/>
<dbReference type="InterPro" id="IPR016661">
    <property type="entry name" value="PFDN4"/>
</dbReference>
<dbReference type="STRING" id="348802.A0A0D2EHG5"/>
<sequence length="135" mass="15339">MLSRRVLSKEEESGSTDAEVTKEDQDQINTFSRLHNRSKVLEEELSTKHKDKEDLDELSTELELADEDELVPYRIGDSFMNLPLSEAQELLANATTDIENEVSTLEEELSTIKDEIGKLKAHLYARFGRGINLEA</sequence>
<comment type="subunit">
    <text evidence="4">Heterohexamer of two PFD-alpha type and four PFD-beta type subunits.</text>
</comment>
<dbReference type="CDD" id="cd23165">
    <property type="entry name" value="Prefoldin_4"/>
    <property type="match status" value="1"/>
</dbReference>
<dbReference type="GeneID" id="25329112"/>
<evidence type="ECO:0000313" key="7">
    <source>
        <dbReference type="EMBL" id="KIW54873.1"/>
    </source>
</evidence>
<proteinExistence type="inferred from homology"/>
<comment type="function">
    <text evidence="3 4">Binds specifically to cytosolic chaperonin (c-CPN) and transfers target proteins to it. Binds to nascent polypeptide chain and promotes folding in an environment in which there are many competing pathways for nonnative proteins.</text>
</comment>
<dbReference type="GO" id="GO:0016272">
    <property type="term" value="C:prefoldin complex"/>
    <property type="evidence" value="ECO:0007669"/>
    <property type="project" value="UniProtKB-UniRule"/>
</dbReference>
<dbReference type="InterPro" id="IPR002777">
    <property type="entry name" value="PFD_beta-like"/>
</dbReference>
<keyword evidence="5" id="KW-0175">Coiled coil</keyword>
<dbReference type="SUPFAM" id="SSF46579">
    <property type="entry name" value="Prefoldin"/>
    <property type="match status" value="1"/>
</dbReference>
<dbReference type="PANTHER" id="PTHR21100">
    <property type="entry name" value="PREFOLDIN SUBUNIT 4"/>
    <property type="match status" value="1"/>
</dbReference>
<gene>
    <name evidence="7" type="ORF">PV05_07204</name>
</gene>
<feature type="coiled-coil region" evidence="5">
    <location>
        <begin position="95"/>
        <end position="122"/>
    </location>
</feature>
<accession>A0A0D2EHG5</accession>
<evidence type="ECO:0000256" key="4">
    <source>
        <dbReference type="PIRNR" id="PIRNR016477"/>
    </source>
</evidence>
<name>A0A0D2EHG5_9EURO</name>
<dbReference type="Proteomes" id="UP000054342">
    <property type="component" value="Unassembled WGS sequence"/>
</dbReference>
<dbReference type="PIRSF" id="PIRSF016477">
    <property type="entry name" value="Prefoldin_subunit_4"/>
    <property type="match status" value="1"/>
</dbReference>
<dbReference type="HOGENOM" id="CLU_130032_0_0_1"/>
<dbReference type="GO" id="GO:0051082">
    <property type="term" value="F:unfolded protein binding"/>
    <property type="evidence" value="ECO:0007669"/>
    <property type="project" value="InterPro"/>
</dbReference>
<keyword evidence="2 4" id="KW-0143">Chaperone</keyword>
<comment type="similarity">
    <text evidence="1 4">Belongs to the prefoldin subunit beta family.</text>
</comment>
<dbReference type="Pfam" id="PF01920">
    <property type="entry name" value="Prefoldin_2"/>
    <property type="match status" value="1"/>
</dbReference>
<dbReference type="InterPro" id="IPR009053">
    <property type="entry name" value="Prefoldin"/>
</dbReference>
<dbReference type="Gene3D" id="1.10.287.370">
    <property type="match status" value="1"/>
</dbReference>
<evidence type="ECO:0000256" key="5">
    <source>
        <dbReference type="SAM" id="Coils"/>
    </source>
</evidence>
<keyword evidence="8" id="KW-1185">Reference proteome</keyword>
<dbReference type="OrthoDB" id="10250441at2759"/>
<evidence type="ECO:0000256" key="6">
    <source>
        <dbReference type="SAM" id="MobiDB-lite"/>
    </source>
</evidence>
<dbReference type="FunFam" id="1.10.287.370:FF:000005">
    <property type="entry name" value="Prefoldin subunit 4"/>
    <property type="match status" value="1"/>
</dbReference>
<evidence type="ECO:0000256" key="2">
    <source>
        <dbReference type="ARBA" id="ARBA00023186"/>
    </source>
</evidence>
<feature type="compositionally biased region" description="Basic and acidic residues" evidence="6">
    <location>
        <begin position="42"/>
        <end position="53"/>
    </location>
</feature>
<feature type="region of interest" description="Disordered" evidence="6">
    <location>
        <begin position="42"/>
        <end position="61"/>
    </location>
</feature>